<evidence type="ECO:0000256" key="2">
    <source>
        <dbReference type="ARBA" id="ARBA00005046"/>
    </source>
</evidence>
<keyword evidence="6" id="KW-1185">Reference proteome</keyword>
<dbReference type="InterPro" id="IPR051920">
    <property type="entry name" value="MPT_Adenylyltrnsfr/MoaC-Rel"/>
</dbReference>
<dbReference type="Pfam" id="PF00994">
    <property type="entry name" value="MoCF_biosynth"/>
    <property type="match status" value="1"/>
</dbReference>
<feature type="domain" description="MoaB/Mog" evidence="4">
    <location>
        <begin position="5"/>
        <end position="149"/>
    </location>
</feature>
<dbReference type="NCBIfam" id="TIGR00177">
    <property type="entry name" value="molyb_syn"/>
    <property type="match status" value="1"/>
</dbReference>
<proteinExistence type="predicted"/>
<dbReference type="InterPro" id="IPR036425">
    <property type="entry name" value="MoaB/Mog-like_dom_sf"/>
</dbReference>
<dbReference type="SMART" id="SM00852">
    <property type="entry name" value="MoCF_biosynth"/>
    <property type="match status" value="1"/>
</dbReference>
<evidence type="ECO:0000256" key="3">
    <source>
        <dbReference type="ARBA" id="ARBA00023150"/>
    </source>
</evidence>
<protein>
    <submittedName>
        <fullName evidence="5">MogA/MoaB family molybdenum cofactor biosynthesis protein</fullName>
    </submittedName>
</protein>
<dbReference type="PANTHER" id="PTHR43764:SF1">
    <property type="entry name" value="MOLYBDOPTERIN MOLYBDOTRANSFERASE"/>
    <property type="match status" value="1"/>
</dbReference>
<dbReference type="RefSeq" id="WP_270452667.1">
    <property type="nucleotide sequence ID" value="NZ_JADPIE010000001.1"/>
</dbReference>
<comment type="function">
    <text evidence="1">May be involved in the biosynthesis of molybdopterin.</text>
</comment>
<dbReference type="InterPro" id="IPR001453">
    <property type="entry name" value="MoaB/Mog_dom"/>
</dbReference>
<accession>A0A931ASR2</accession>
<dbReference type="CDD" id="cd00886">
    <property type="entry name" value="MogA_MoaB"/>
    <property type="match status" value="1"/>
</dbReference>
<reference evidence="5" key="1">
    <citation type="submission" date="2020-11" db="EMBL/GenBank/DDBJ databases">
        <title>Halonatronomonas betainensis gen. nov., sp. nov. a novel haloalkaliphilic representative of the family Halanaerobiacae capable of betaine degradation.</title>
        <authorList>
            <person name="Boltyanskaya Y."/>
            <person name="Kevbrin V."/>
            <person name="Detkova E."/>
            <person name="Grouzdev D.S."/>
            <person name="Koziaeva V."/>
            <person name="Zhilina T."/>
        </authorList>
    </citation>
    <scope>NUCLEOTIDE SEQUENCE</scope>
    <source>
        <strain evidence="5">Z-7014</strain>
    </source>
</reference>
<dbReference type="InterPro" id="IPR008284">
    <property type="entry name" value="MoCF_biosynth_CS"/>
</dbReference>
<dbReference type="Proteomes" id="UP000621436">
    <property type="component" value="Unassembled WGS sequence"/>
</dbReference>
<gene>
    <name evidence="5" type="ORF">I0Q91_02500</name>
</gene>
<evidence type="ECO:0000313" key="5">
    <source>
        <dbReference type="EMBL" id="MBF8435939.1"/>
    </source>
</evidence>
<dbReference type="PANTHER" id="PTHR43764">
    <property type="entry name" value="MOLYBDENUM COFACTOR BIOSYNTHESIS"/>
    <property type="match status" value="1"/>
</dbReference>
<dbReference type="PROSITE" id="PS01078">
    <property type="entry name" value="MOCF_BIOSYNTHESIS_1"/>
    <property type="match status" value="1"/>
</dbReference>
<dbReference type="Gene3D" id="3.40.980.10">
    <property type="entry name" value="MoaB/Mog-like domain"/>
    <property type="match status" value="1"/>
</dbReference>
<sequence length="161" mass="17676">MIRVAIITVSDKGSKGQREDISGQTIRDIVEAEDWKVVDYKIVPDEKAEITELLNQFADNNQADLILTTGGTGFAARDHTPEATLDSIEKEVPGIAEKMRSGTSRFTELSYLSRARSGIRKYSLIVNLPGSPKAVSQCLKEVIGIIPHGIKVLQGEITEHE</sequence>
<evidence type="ECO:0000256" key="1">
    <source>
        <dbReference type="ARBA" id="ARBA00003487"/>
    </source>
</evidence>
<comment type="caution">
    <text evidence="5">The sequence shown here is derived from an EMBL/GenBank/DDBJ whole genome shotgun (WGS) entry which is preliminary data.</text>
</comment>
<dbReference type="AlphaFoldDB" id="A0A931ASR2"/>
<name>A0A931ASR2_9FIRM</name>
<comment type="pathway">
    <text evidence="2">Cofactor biosynthesis; molybdopterin biosynthesis.</text>
</comment>
<evidence type="ECO:0000313" key="6">
    <source>
        <dbReference type="Proteomes" id="UP000621436"/>
    </source>
</evidence>
<keyword evidence="3" id="KW-0501">Molybdenum cofactor biosynthesis</keyword>
<dbReference type="GO" id="GO:0006777">
    <property type="term" value="P:Mo-molybdopterin cofactor biosynthetic process"/>
    <property type="evidence" value="ECO:0007669"/>
    <property type="project" value="UniProtKB-KW"/>
</dbReference>
<dbReference type="SUPFAM" id="SSF53218">
    <property type="entry name" value="Molybdenum cofactor biosynthesis proteins"/>
    <property type="match status" value="1"/>
</dbReference>
<organism evidence="5 6">
    <name type="scientific">Halonatronomonas betaini</name>
    <dbReference type="NCBI Taxonomy" id="2778430"/>
    <lineage>
        <taxon>Bacteria</taxon>
        <taxon>Bacillati</taxon>
        <taxon>Bacillota</taxon>
        <taxon>Clostridia</taxon>
        <taxon>Halanaerobiales</taxon>
        <taxon>Halarsenatibacteraceae</taxon>
        <taxon>Halonatronomonas</taxon>
    </lineage>
</organism>
<evidence type="ECO:0000259" key="4">
    <source>
        <dbReference type="SMART" id="SM00852"/>
    </source>
</evidence>
<dbReference type="EMBL" id="JADPIE010000001">
    <property type="protein sequence ID" value="MBF8435939.1"/>
    <property type="molecule type" value="Genomic_DNA"/>
</dbReference>